<dbReference type="InterPro" id="IPR000326">
    <property type="entry name" value="PAP2/HPO"/>
</dbReference>
<dbReference type="Proteomes" id="UP000246303">
    <property type="component" value="Unassembled WGS sequence"/>
</dbReference>
<evidence type="ECO:0000259" key="1">
    <source>
        <dbReference type="Pfam" id="PF01569"/>
    </source>
</evidence>
<gene>
    <name evidence="2" type="ORF">CVS29_07550</name>
</gene>
<proteinExistence type="predicted"/>
<reference evidence="2 3" key="1">
    <citation type="submission" date="2018-05" db="EMBL/GenBank/DDBJ databases">
        <title>Genetic diversity of glacier-inhabiting Cryobacterium bacteria in China and description of Cryobacterium mengkeensis sp. nov. and Arthrobacter glacialis sp. nov.</title>
        <authorList>
            <person name="Liu Q."/>
            <person name="Xin Y.-H."/>
        </authorList>
    </citation>
    <scope>NUCLEOTIDE SEQUENCE [LARGE SCALE GENOMIC DNA]</scope>
    <source>
        <strain evidence="2 3">GP3</strain>
    </source>
</reference>
<name>A0A2V3DRS4_9MICC</name>
<dbReference type="EMBL" id="QHLZ01000004">
    <property type="protein sequence ID" value="PXA65868.1"/>
    <property type="molecule type" value="Genomic_DNA"/>
</dbReference>
<organism evidence="2 3">
    <name type="scientific">Arthrobacter psychrochitiniphilus</name>
    <dbReference type="NCBI Taxonomy" id="291045"/>
    <lineage>
        <taxon>Bacteria</taxon>
        <taxon>Bacillati</taxon>
        <taxon>Actinomycetota</taxon>
        <taxon>Actinomycetes</taxon>
        <taxon>Micrococcales</taxon>
        <taxon>Micrococcaceae</taxon>
        <taxon>Arthrobacter</taxon>
    </lineage>
</organism>
<accession>A0A2V3DRS4</accession>
<evidence type="ECO:0000313" key="3">
    <source>
        <dbReference type="Proteomes" id="UP000246303"/>
    </source>
</evidence>
<comment type="caution">
    <text evidence="2">The sequence shown here is derived from an EMBL/GenBank/DDBJ whole genome shotgun (WGS) entry which is preliminary data.</text>
</comment>
<dbReference type="AlphaFoldDB" id="A0A2V3DRS4"/>
<dbReference type="InterPro" id="IPR036938">
    <property type="entry name" value="PAP2/HPO_sf"/>
</dbReference>
<sequence length="100" mass="10912">MVSSRSQWLTDANVVLNVVGSAGMAIYSAALFMVLLRRHWRLALFTAGAILSLAMMYSHTYLVVHWLSDTVAGAMLGVGVTLLLWAAMSNKYLPRNISPA</sequence>
<dbReference type="OrthoDB" id="5289372at2"/>
<feature type="domain" description="Phosphatidic acid phosphatase type 2/haloperoxidase" evidence="1">
    <location>
        <begin position="23"/>
        <end position="91"/>
    </location>
</feature>
<dbReference type="RefSeq" id="WP_110105734.1">
    <property type="nucleotide sequence ID" value="NZ_JACBZZ010000001.1"/>
</dbReference>
<keyword evidence="3" id="KW-1185">Reference proteome</keyword>
<dbReference type="Gene3D" id="1.20.144.10">
    <property type="entry name" value="Phosphatidic acid phosphatase type 2/haloperoxidase"/>
    <property type="match status" value="1"/>
</dbReference>
<dbReference type="SUPFAM" id="SSF48317">
    <property type="entry name" value="Acid phosphatase/Vanadium-dependent haloperoxidase"/>
    <property type="match status" value="1"/>
</dbReference>
<evidence type="ECO:0000313" key="2">
    <source>
        <dbReference type="EMBL" id="PXA65868.1"/>
    </source>
</evidence>
<dbReference type="Pfam" id="PF01569">
    <property type="entry name" value="PAP2"/>
    <property type="match status" value="1"/>
</dbReference>
<protein>
    <recommendedName>
        <fullName evidence="1">Phosphatidic acid phosphatase type 2/haloperoxidase domain-containing protein</fullName>
    </recommendedName>
</protein>